<dbReference type="Proteomes" id="UP000038010">
    <property type="component" value="Unassembled WGS sequence"/>
</dbReference>
<accession>A0A0N0NQW4</accession>
<dbReference type="VEuPathDB" id="FungiDB:AB675_8497"/>
<dbReference type="GeneID" id="28740826"/>
<dbReference type="EMBL" id="LFJN01000003">
    <property type="protein sequence ID" value="KPI44388.1"/>
    <property type="molecule type" value="Genomic_DNA"/>
</dbReference>
<keyword evidence="3" id="KW-1185">Reference proteome</keyword>
<feature type="region of interest" description="Disordered" evidence="1">
    <location>
        <begin position="1"/>
        <end position="64"/>
    </location>
</feature>
<dbReference type="AlphaFoldDB" id="A0A0N0NQW4"/>
<evidence type="ECO:0000313" key="2">
    <source>
        <dbReference type="EMBL" id="KPI44388.1"/>
    </source>
</evidence>
<comment type="caution">
    <text evidence="2">The sequence shown here is derived from an EMBL/GenBank/DDBJ whole genome shotgun (WGS) entry which is preliminary data.</text>
</comment>
<gene>
    <name evidence="2" type="ORF">AB675_8497</name>
</gene>
<proteinExistence type="predicted"/>
<organism evidence="2 3">
    <name type="scientific">Cyphellophora attinorum</name>
    <dbReference type="NCBI Taxonomy" id="1664694"/>
    <lineage>
        <taxon>Eukaryota</taxon>
        <taxon>Fungi</taxon>
        <taxon>Dikarya</taxon>
        <taxon>Ascomycota</taxon>
        <taxon>Pezizomycotina</taxon>
        <taxon>Eurotiomycetes</taxon>
        <taxon>Chaetothyriomycetidae</taxon>
        <taxon>Chaetothyriales</taxon>
        <taxon>Cyphellophoraceae</taxon>
        <taxon>Cyphellophora</taxon>
    </lineage>
</organism>
<dbReference type="OrthoDB" id="3431997at2759"/>
<evidence type="ECO:0000256" key="1">
    <source>
        <dbReference type="SAM" id="MobiDB-lite"/>
    </source>
</evidence>
<sequence>MTQTMQSQASTATEGFELPRWRGRGKQSNATHNIIRQPSVETQESPIPQFSPAPKSDRTTTMTTGIAPSRTRHAVFFTRSILFSDLTITSTTDPSIRYHASTHEWNFTLPDIILYASTTSSQKATLLAAAHFRFSRHARMGFLASPAASNDMGLSALNGKDAHDGLVSWEECRNVSGFCGYWMYDFTVPCPPTALHPTGRRKLRLSRTRKEVDGVRGWLGWASFRNYRILDRERIEESGAENCESDVGVFLSDDLRSLTKVGELRLYEDLGEEVIRGIVMALAIVLEKATRRARRRGGGGGGDGSG</sequence>
<feature type="compositionally biased region" description="Polar residues" evidence="1">
    <location>
        <begin position="26"/>
        <end position="48"/>
    </location>
</feature>
<evidence type="ECO:0000313" key="3">
    <source>
        <dbReference type="Proteomes" id="UP000038010"/>
    </source>
</evidence>
<name>A0A0N0NQW4_9EURO</name>
<reference evidence="2 3" key="1">
    <citation type="submission" date="2015-06" db="EMBL/GenBank/DDBJ databases">
        <title>Draft genome of the ant-associated black yeast Phialophora attae CBS 131958.</title>
        <authorList>
            <person name="Moreno L.F."/>
            <person name="Stielow B.J."/>
            <person name="de Hoog S."/>
            <person name="Vicente V.A."/>
            <person name="Weiss V.A."/>
            <person name="de Vries M."/>
            <person name="Cruz L.M."/>
            <person name="Souza E.M."/>
        </authorList>
    </citation>
    <scope>NUCLEOTIDE SEQUENCE [LARGE SCALE GENOMIC DNA]</scope>
    <source>
        <strain evidence="2 3">CBS 131958</strain>
    </source>
</reference>
<dbReference type="STRING" id="1664694.A0A0N0NQW4"/>
<feature type="compositionally biased region" description="Low complexity" evidence="1">
    <location>
        <begin position="1"/>
        <end position="13"/>
    </location>
</feature>
<protein>
    <submittedName>
        <fullName evidence="2">Uncharacterized protein</fullName>
    </submittedName>
</protein>
<dbReference type="RefSeq" id="XP_018004351.1">
    <property type="nucleotide sequence ID" value="XM_018148946.1"/>
</dbReference>